<keyword evidence="1" id="KW-0315">Glutamine amidotransferase</keyword>
<comment type="caution">
    <text evidence="5">The sequence shown here is derived from an EMBL/GenBank/DDBJ whole genome shotgun (WGS) entry which is preliminary data.</text>
</comment>
<reference evidence="5" key="2">
    <citation type="submission" date="2020-09" db="EMBL/GenBank/DDBJ databases">
        <authorList>
            <person name="Sun Q."/>
            <person name="Ohkuma M."/>
        </authorList>
    </citation>
    <scope>NUCLEOTIDE SEQUENCE</scope>
    <source>
        <strain evidence="5">JCM 31311</strain>
    </source>
</reference>
<gene>
    <name evidence="5" type="ORF">GCM10008957_11710</name>
</gene>
<dbReference type="SUPFAM" id="SSF52317">
    <property type="entry name" value="Class I glutamine amidotransferase-like"/>
    <property type="match status" value="1"/>
</dbReference>
<reference evidence="5" key="1">
    <citation type="journal article" date="2014" name="Int. J. Syst. Evol. Microbiol.">
        <title>Complete genome sequence of Corynebacterium casei LMG S-19264T (=DSM 44701T), isolated from a smear-ripened cheese.</title>
        <authorList>
            <consortium name="US DOE Joint Genome Institute (JGI-PGF)"/>
            <person name="Walter F."/>
            <person name="Albersmeier A."/>
            <person name="Kalinowski J."/>
            <person name="Ruckert C."/>
        </authorList>
    </citation>
    <scope>NUCLEOTIDE SEQUENCE</scope>
    <source>
        <strain evidence="5">JCM 31311</strain>
    </source>
</reference>
<feature type="region of interest" description="Disordered" evidence="2">
    <location>
        <begin position="389"/>
        <end position="409"/>
    </location>
</feature>
<accession>A0A918C2E3</accession>
<dbReference type="NCBIfam" id="TIGR00566">
    <property type="entry name" value="trpG_papA"/>
    <property type="match status" value="1"/>
</dbReference>
<dbReference type="GO" id="GO:0000162">
    <property type="term" value="P:L-tryptophan biosynthetic process"/>
    <property type="evidence" value="ECO:0007669"/>
    <property type="project" value="TreeGrafter"/>
</dbReference>
<dbReference type="PROSITE" id="PS51273">
    <property type="entry name" value="GATASE_TYPE_1"/>
    <property type="match status" value="1"/>
</dbReference>
<feature type="domain" description="Glutamine amidotransferase" evidence="3">
    <location>
        <begin position="419"/>
        <end position="597"/>
    </location>
</feature>
<dbReference type="Pfam" id="PF00117">
    <property type="entry name" value="GATase"/>
    <property type="match status" value="1"/>
</dbReference>
<keyword evidence="6" id="KW-1185">Reference proteome</keyword>
<evidence type="ECO:0000259" key="3">
    <source>
        <dbReference type="Pfam" id="PF00117"/>
    </source>
</evidence>
<evidence type="ECO:0000256" key="2">
    <source>
        <dbReference type="SAM" id="MobiDB-lite"/>
    </source>
</evidence>
<dbReference type="InterPro" id="IPR015890">
    <property type="entry name" value="Chorismate_C"/>
</dbReference>
<dbReference type="Gene3D" id="3.40.50.880">
    <property type="match status" value="1"/>
</dbReference>
<proteinExistence type="predicted"/>
<dbReference type="InterPro" id="IPR019999">
    <property type="entry name" value="Anth_synth_I-like"/>
</dbReference>
<dbReference type="PANTHER" id="PTHR11236">
    <property type="entry name" value="AMINOBENZOATE/ANTHRANILATE SYNTHASE"/>
    <property type="match status" value="1"/>
</dbReference>
<feature type="domain" description="Chorismate-utilising enzyme C-terminal" evidence="4">
    <location>
        <begin position="123"/>
        <end position="377"/>
    </location>
</feature>
<dbReference type="EMBL" id="BMQL01000004">
    <property type="protein sequence ID" value="GGR00536.1"/>
    <property type="molecule type" value="Genomic_DNA"/>
</dbReference>
<dbReference type="PRINTS" id="PR00096">
    <property type="entry name" value="GATASE"/>
</dbReference>
<dbReference type="RefSeq" id="WP_229775910.1">
    <property type="nucleotide sequence ID" value="NZ_BMQL01000004.1"/>
</dbReference>
<sequence>MPGLLLLESLGPVLEHARYTLLSAAPTLRQHTLPQRPAGTDLFPAWLGGLKYEAAQAFGLPSHPAIGPAQTWGQYPSGLVWDRLAGTLSIVGTPHLNWEALLSGPAPAAPRLQVGAFSADDLDYVAGVQAVQELIRAGEVYQVNLSRGVMAHAQGEPLAAYLRLRADNPSPYMAYADFGTEVVVSCSPERLVRWDDHTVSARPIAGTRPRGATPDADEQLEHDLRTSVKEQAEHIMLTDLIRHDLGWLSQPGSVHVPDLMLVERYSHVMHLVSEVRGTPLPGLTTQAVLRATFPGGTITGAPKRRVMQAIRELEPSARGWYTGSLGIISGAHTELNILIRTATFSKQPGGWTVGVRAGAGIVIDSEAGAETRETVIKAQALLGVLSGEKIRSGQPPQPPRAGRAWSPPPVKPHAPLRVLLLDNFDSFTQNLAHDLAALGAVVLLRDHTAALPELLALHPDAVLIGPGPGTPQTSGVTLALTRACLERRIPLLGVCLGHQALGEALGGRVVRAARAIHGQPEALHHDGRGVFAGIPQGAEFTRYHSLVVQHSPGASITASTATGEIMALEATHAPAWGVQFHPESVLSTYGRLLLGNWLTLAQHAT</sequence>
<dbReference type="InterPro" id="IPR017926">
    <property type="entry name" value="GATASE"/>
</dbReference>
<evidence type="ECO:0000256" key="1">
    <source>
        <dbReference type="ARBA" id="ARBA00022962"/>
    </source>
</evidence>
<dbReference type="InterPro" id="IPR029062">
    <property type="entry name" value="Class_I_gatase-like"/>
</dbReference>
<dbReference type="SUPFAM" id="SSF56322">
    <property type="entry name" value="ADC synthase"/>
    <property type="match status" value="1"/>
</dbReference>
<dbReference type="InterPro" id="IPR005801">
    <property type="entry name" value="ADC_synthase"/>
</dbReference>
<evidence type="ECO:0000259" key="4">
    <source>
        <dbReference type="Pfam" id="PF00425"/>
    </source>
</evidence>
<dbReference type="PANTHER" id="PTHR11236:SF9">
    <property type="entry name" value="ANTHRANILATE SYNTHASE COMPONENT 1"/>
    <property type="match status" value="1"/>
</dbReference>
<dbReference type="PRINTS" id="PR00097">
    <property type="entry name" value="ANTSNTHASEII"/>
</dbReference>
<name>A0A918C2E3_9DEIO</name>
<dbReference type="PRINTS" id="PR00099">
    <property type="entry name" value="CPSGATASE"/>
</dbReference>
<evidence type="ECO:0000313" key="5">
    <source>
        <dbReference type="EMBL" id="GGR00536.1"/>
    </source>
</evidence>
<dbReference type="InterPro" id="IPR006221">
    <property type="entry name" value="TrpG/PapA_dom"/>
</dbReference>
<evidence type="ECO:0000313" key="6">
    <source>
        <dbReference type="Proteomes" id="UP000603865"/>
    </source>
</evidence>
<protein>
    <submittedName>
        <fullName evidence="5">Aminodeoxychorismate components I/II</fullName>
    </submittedName>
</protein>
<dbReference type="Proteomes" id="UP000603865">
    <property type="component" value="Unassembled WGS sequence"/>
</dbReference>
<dbReference type="Gene3D" id="3.60.120.10">
    <property type="entry name" value="Anthranilate synthase"/>
    <property type="match status" value="1"/>
</dbReference>
<dbReference type="AlphaFoldDB" id="A0A918C2E3"/>
<dbReference type="Pfam" id="PF00425">
    <property type="entry name" value="Chorismate_bind"/>
    <property type="match status" value="1"/>
</dbReference>
<dbReference type="CDD" id="cd01743">
    <property type="entry name" value="GATase1_Anthranilate_Synthase"/>
    <property type="match status" value="1"/>
</dbReference>
<organism evidence="5 6">
    <name type="scientific">Deinococcus ruber</name>
    <dbReference type="NCBI Taxonomy" id="1848197"/>
    <lineage>
        <taxon>Bacteria</taxon>
        <taxon>Thermotogati</taxon>
        <taxon>Deinococcota</taxon>
        <taxon>Deinococci</taxon>
        <taxon>Deinococcales</taxon>
        <taxon>Deinococcaceae</taxon>
        <taxon>Deinococcus</taxon>
    </lineage>
</organism>